<sequence>MRQIFVKAHPSALRARAIEITHDACESDVIRRALTCDGDTSQYALMRAANGSWATSSGRAAAARLEDGETYAVTRVGDHGVDDRRYRVGLFGGGGDGGATGAESRSAYLEMYAWNGGTTFSRKKESLGGFVRYSTQSTVRDRDEAEEDLARWFTCALTEEPLESGENAVVIDRTGALYNKEPVLKALRDKAVDGVALPKRIEHITGMKALVTCKFTKRRSGAVANASGDSKSADASVNARDFRCGNAKAIFACPITDLDFNGKTKFVVLRPSGVVVADKALREARDAVEEMNDGLKLADAPPPIPVNPRGEEFELLKSILEEEAAKKESKKKKKEKNSSNGGDADVVGHAGDDAATKRKAASADKEPSKKVKAVAPAGADAAVYASLFTSSRPEDDRDQDFLSRNARKAW</sequence>
<dbReference type="Pfam" id="PF04641">
    <property type="entry name" value="Rtf2"/>
    <property type="match status" value="1"/>
</dbReference>
<feature type="region of interest" description="Disordered" evidence="1">
    <location>
        <begin position="326"/>
        <end position="376"/>
    </location>
</feature>
<dbReference type="GO" id="GO:0005634">
    <property type="term" value="C:nucleus"/>
    <property type="evidence" value="ECO:0007669"/>
    <property type="project" value="TreeGrafter"/>
</dbReference>
<feature type="compositionally biased region" description="Basic and acidic residues" evidence="1">
    <location>
        <begin position="392"/>
        <end position="401"/>
    </location>
</feature>
<name>A0A6U0ABZ8_9CHLO</name>
<dbReference type="PANTHER" id="PTHR12775">
    <property type="entry name" value="PROTEIN C20ORF43 HOMOLOG"/>
    <property type="match status" value="1"/>
</dbReference>
<protein>
    <recommendedName>
        <fullName evidence="3">Replication termination factor 2</fullName>
    </recommendedName>
</protein>
<dbReference type="PANTHER" id="PTHR12775:SF2">
    <property type="entry name" value="REPLICATION TERMINATION FACTOR 2"/>
    <property type="match status" value="1"/>
</dbReference>
<dbReference type="EMBL" id="HBEW01003567">
    <property type="protein sequence ID" value="CAD8580742.1"/>
    <property type="molecule type" value="Transcribed_RNA"/>
</dbReference>
<proteinExistence type="predicted"/>
<accession>A0A6U0ABZ8</accession>
<reference evidence="2" key="1">
    <citation type="submission" date="2021-01" db="EMBL/GenBank/DDBJ databases">
        <authorList>
            <person name="Corre E."/>
            <person name="Pelletier E."/>
            <person name="Niang G."/>
            <person name="Scheremetjew M."/>
            <person name="Finn R."/>
            <person name="Kale V."/>
            <person name="Holt S."/>
            <person name="Cochrane G."/>
            <person name="Meng A."/>
            <person name="Brown T."/>
            <person name="Cohen L."/>
        </authorList>
    </citation>
    <scope>NUCLEOTIDE SEQUENCE</scope>
    <source>
        <strain evidence="2">Clade-D-RCC2572</strain>
    </source>
</reference>
<dbReference type="GO" id="GO:0006274">
    <property type="term" value="P:DNA replication termination"/>
    <property type="evidence" value="ECO:0007669"/>
    <property type="project" value="TreeGrafter"/>
</dbReference>
<feature type="region of interest" description="Disordered" evidence="1">
    <location>
        <begin position="388"/>
        <end position="410"/>
    </location>
</feature>
<gene>
    <name evidence="2" type="ORF">OMED0929_LOCUS2961</name>
</gene>
<evidence type="ECO:0000256" key="1">
    <source>
        <dbReference type="SAM" id="MobiDB-lite"/>
    </source>
</evidence>
<dbReference type="InterPro" id="IPR006735">
    <property type="entry name" value="Rtf2"/>
</dbReference>
<evidence type="ECO:0000313" key="2">
    <source>
        <dbReference type="EMBL" id="CAD8580742.1"/>
    </source>
</evidence>
<organism evidence="2">
    <name type="scientific">Ostreococcus mediterraneus</name>
    <dbReference type="NCBI Taxonomy" id="1486918"/>
    <lineage>
        <taxon>Eukaryota</taxon>
        <taxon>Viridiplantae</taxon>
        <taxon>Chlorophyta</taxon>
        <taxon>Mamiellophyceae</taxon>
        <taxon>Mamiellales</taxon>
        <taxon>Bathycoccaceae</taxon>
        <taxon>Ostreococcus</taxon>
    </lineage>
</organism>
<evidence type="ECO:0008006" key="3">
    <source>
        <dbReference type="Google" id="ProtNLM"/>
    </source>
</evidence>
<dbReference type="AlphaFoldDB" id="A0A6U0ABZ8"/>
<feature type="compositionally biased region" description="Basic and acidic residues" evidence="1">
    <location>
        <begin position="350"/>
        <end position="369"/>
    </location>
</feature>